<keyword evidence="5 7" id="KW-0175">Coiled coil</keyword>
<dbReference type="EMBL" id="NCVQ01000004">
    <property type="protein sequence ID" value="PWZ33084.1"/>
    <property type="molecule type" value="Genomic_DNA"/>
</dbReference>
<evidence type="ECO:0000256" key="4">
    <source>
        <dbReference type="ARBA" id="ARBA00023034"/>
    </source>
</evidence>
<evidence type="ECO:0000256" key="8">
    <source>
        <dbReference type="SAM" id="MobiDB-lite"/>
    </source>
</evidence>
<dbReference type="InterPro" id="IPR019177">
    <property type="entry name" value="Golgin_subfamily_A_member_5"/>
</dbReference>
<evidence type="ECO:0000313" key="9">
    <source>
        <dbReference type="EMBL" id="PWZ33084.1"/>
    </source>
</evidence>
<feature type="compositionally biased region" description="Basic and acidic residues" evidence="8">
    <location>
        <begin position="223"/>
        <end position="233"/>
    </location>
</feature>
<keyword evidence="2" id="KW-0812">Transmembrane</keyword>
<comment type="caution">
    <text evidence="9">The sequence shown here is derived from an EMBL/GenBank/DDBJ whole genome shotgun (WGS) entry which is preliminary data.</text>
</comment>
<feature type="compositionally biased region" description="Polar residues" evidence="8">
    <location>
        <begin position="170"/>
        <end position="191"/>
    </location>
</feature>
<dbReference type="PANTHER" id="PTHR13815">
    <property type="entry name" value="GOLGIN-84"/>
    <property type="match status" value="1"/>
</dbReference>
<keyword evidence="6" id="KW-0472">Membrane</keyword>
<feature type="region of interest" description="Disordered" evidence="8">
    <location>
        <begin position="170"/>
        <end position="256"/>
    </location>
</feature>
<feature type="compositionally biased region" description="Basic and acidic residues" evidence="8">
    <location>
        <begin position="199"/>
        <end position="213"/>
    </location>
</feature>
<dbReference type="AlphaFoldDB" id="A0A3L6FIL0"/>
<dbReference type="GO" id="GO:0007030">
    <property type="term" value="P:Golgi organization"/>
    <property type="evidence" value="ECO:0007669"/>
    <property type="project" value="InterPro"/>
</dbReference>
<feature type="compositionally biased region" description="Basic and acidic residues" evidence="8">
    <location>
        <begin position="78"/>
        <end position="89"/>
    </location>
</feature>
<feature type="compositionally biased region" description="Basic and acidic residues" evidence="8">
    <location>
        <begin position="112"/>
        <end position="134"/>
    </location>
</feature>
<reference evidence="9" key="1">
    <citation type="journal article" date="2018" name="Nat. Genet.">
        <title>Extensive intraspecific gene order and gene structural variations between Mo17 and other maize genomes.</title>
        <authorList>
            <person name="Sun S."/>
            <person name="Zhou Y."/>
            <person name="Chen J."/>
            <person name="Shi J."/>
            <person name="Zhao H."/>
            <person name="Zhao H."/>
            <person name="Song W."/>
            <person name="Zhang M."/>
            <person name="Cui Y."/>
            <person name="Dong X."/>
            <person name="Liu H."/>
            <person name="Ma X."/>
            <person name="Jiao Y."/>
            <person name="Wang B."/>
            <person name="Wei X."/>
            <person name="Stein J.C."/>
            <person name="Glaubitz J.C."/>
            <person name="Lu F."/>
            <person name="Yu G."/>
            <person name="Liang C."/>
            <person name="Fengler K."/>
            <person name="Li B."/>
            <person name="Rafalski A."/>
            <person name="Schnable P.S."/>
            <person name="Ware D.H."/>
            <person name="Buckler E.S."/>
            <person name="Lai J."/>
        </authorList>
    </citation>
    <scope>NUCLEOTIDE SEQUENCE [LARGE SCALE GENOMIC DNA]</scope>
    <source>
        <tissue evidence="9">Seedling</tissue>
    </source>
</reference>
<organism evidence="9">
    <name type="scientific">Zea mays</name>
    <name type="common">Maize</name>
    <dbReference type="NCBI Taxonomy" id="4577"/>
    <lineage>
        <taxon>Eukaryota</taxon>
        <taxon>Viridiplantae</taxon>
        <taxon>Streptophyta</taxon>
        <taxon>Embryophyta</taxon>
        <taxon>Tracheophyta</taxon>
        <taxon>Spermatophyta</taxon>
        <taxon>Magnoliopsida</taxon>
        <taxon>Liliopsida</taxon>
        <taxon>Poales</taxon>
        <taxon>Poaceae</taxon>
        <taxon>PACMAD clade</taxon>
        <taxon>Panicoideae</taxon>
        <taxon>Andropogonodae</taxon>
        <taxon>Andropogoneae</taxon>
        <taxon>Tripsacinae</taxon>
        <taxon>Zea</taxon>
    </lineage>
</organism>
<proteinExistence type="predicted"/>
<keyword evidence="3" id="KW-1133">Transmembrane helix</keyword>
<sequence>MASWLKVAEDLLEVVDRRAKIVATELSDEQSTSQPSGPNNQEVQAKKGKLREKGPLKLTNADGGNKTSAQKERRGRQPPRERMKIEKIRPSPPADSSSVDTSASEPEVAPVDVKKVYNEGTLEKGEKATDDLKTDGSGTVVNTMVEVQLMEKNSSNATVDGVTHSNSEIAVESYSSIPSEKSGSNSSSQTAKIDPVINLERDSAVAVTEDRNVSELPNTEVMGKLEESKKENVSDSPESIEDRHEQKSDSISVKEQDQLEEVCAGLSSRLQEYKSENAQLEELLVQEV</sequence>
<name>A0A3L6FIL0_MAIZE</name>
<evidence type="ECO:0000256" key="3">
    <source>
        <dbReference type="ARBA" id="ARBA00022989"/>
    </source>
</evidence>
<evidence type="ECO:0000256" key="6">
    <source>
        <dbReference type="ARBA" id="ARBA00023136"/>
    </source>
</evidence>
<dbReference type="Proteomes" id="UP000251960">
    <property type="component" value="Chromosome 3"/>
</dbReference>
<feature type="compositionally biased region" description="Polar residues" evidence="8">
    <location>
        <begin position="94"/>
        <end position="104"/>
    </location>
</feature>
<keyword evidence="4" id="KW-0333">Golgi apparatus</keyword>
<feature type="compositionally biased region" description="Polar residues" evidence="8">
    <location>
        <begin position="29"/>
        <end position="43"/>
    </location>
</feature>
<dbReference type="GO" id="GO:0000139">
    <property type="term" value="C:Golgi membrane"/>
    <property type="evidence" value="ECO:0007669"/>
    <property type="project" value="UniProtKB-SubCell"/>
</dbReference>
<accession>A0A3L6FIL0</accession>
<feature type="coiled-coil region" evidence="7">
    <location>
        <begin position="256"/>
        <end position="283"/>
    </location>
</feature>
<protein>
    <submittedName>
        <fullName evidence="9">Golgin-84</fullName>
    </submittedName>
</protein>
<evidence type="ECO:0000256" key="5">
    <source>
        <dbReference type="ARBA" id="ARBA00023054"/>
    </source>
</evidence>
<feature type="compositionally biased region" description="Basic and acidic residues" evidence="8">
    <location>
        <begin position="240"/>
        <end position="256"/>
    </location>
</feature>
<feature type="region of interest" description="Disordered" evidence="8">
    <location>
        <begin position="24"/>
        <end position="137"/>
    </location>
</feature>
<comment type="subcellular location">
    <subcellularLocation>
        <location evidence="1">Golgi apparatus membrane</location>
        <topology evidence="1">Single-pass membrane protein</topology>
    </subcellularLocation>
</comment>
<evidence type="ECO:0000256" key="1">
    <source>
        <dbReference type="ARBA" id="ARBA00004194"/>
    </source>
</evidence>
<dbReference type="ExpressionAtlas" id="A0A3L6FIL0">
    <property type="expression patterns" value="baseline and differential"/>
</dbReference>
<dbReference type="PANTHER" id="PTHR13815:SF7">
    <property type="entry name" value="GOLGIN SUBFAMILY A MEMBER 5"/>
    <property type="match status" value="1"/>
</dbReference>
<evidence type="ECO:0000256" key="7">
    <source>
        <dbReference type="SAM" id="Coils"/>
    </source>
</evidence>
<evidence type="ECO:0000256" key="2">
    <source>
        <dbReference type="ARBA" id="ARBA00022692"/>
    </source>
</evidence>
<gene>
    <name evidence="9" type="primary">Os01g0744400_1</name>
    <name evidence="9" type="ORF">Zm00014a_027575</name>
</gene>